<feature type="non-terminal residue" evidence="2">
    <location>
        <position position="1"/>
    </location>
</feature>
<proteinExistence type="predicted"/>
<dbReference type="SUPFAM" id="SSF47090">
    <property type="entry name" value="PGBD-like"/>
    <property type="match status" value="1"/>
</dbReference>
<dbReference type="Proteomes" id="UP000477543">
    <property type="component" value="Unassembled WGS sequence"/>
</dbReference>
<sequence length="102" mass="10613">MATQATAQKFGTAEIEAATFTGTDLPAGQSALTAKVQVLLDRSGTSPGVIDGFKGGMSESAIRAFERRAGLPVDGVLDAAVWDLLLPYATQPITTDYTITHA</sequence>
<dbReference type="Pfam" id="PF01471">
    <property type="entry name" value="PG_binding_1"/>
    <property type="match status" value="1"/>
</dbReference>
<comment type="caution">
    <text evidence="2">The sequence shown here is derived from an EMBL/GenBank/DDBJ whole genome shotgun (WGS) entry which is preliminary data.</text>
</comment>
<gene>
    <name evidence="2" type="ORF">GT020_19280</name>
</gene>
<dbReference type="RefSeq" id="WP_161450348.1">
    <property type="nucleotide sequence ID" value="NZ_WYDN01000291.1"/>
</dbReference>
<feature type="non-terminal residue" evidence="2">
    <location>
        <position position="102"/>
    </location>
</feature>
<evidence type="ECO:0000313" key="3">
    <source>
        <dbReference type="Proteomes" id="UP000477543"/>
    </source>
</evidence>
<reference evidence="2 3" key="1">
    <citation type="submission" date="2020-01" db="EMBL/GenBank/DDBJ databases">
        <title>Glutamicibacter soli M275.</title>
        <authorList>
            <person name="Meng X."/>
        </authorList>
    </citation>
    <scope>NUCLEOTIDE SEQUENCE [LARGE SCALE GENOMIC DNA]</scope>
    <source>
        <strain evidence="2 3">M275</strain>
    </source>
</reference>
<feature type="domain" description="Peptidoglycan binding-like" evidence="1">
    <location>
        <begin position="34"/>
        <end position="85"/>
    </location>
</feature>
<dbReference type="Gene3D" id="1.10.101.10">
    <property type="entry name" value="PGBD-like superfamily/PGBD"/>
    <property type="match status" value="1"/>
</dbReference>
<protein>
    <submittedName>
        <fullName evidence="2">Murein L,D-transpeptidase</fullName>
    </submittedName>
</protein>
<dbReference type="InterPro" id="IPR036365">
    <property type="entry name" value="PGBD-like_sf"/>
</dbReference>
<dbReference type="InterPro" id="IPR002477">
    <property type="entry name" value="Peptidoglycan-bd-like"/>
</dbReference>
<dbReference type="EMBL" id="WYDN01000291">
    <property type="protein sequence ID" value="NAZ18169.1"/>
    <property type="molecule type" value="Genomic_DNA"/>
</dbReference>
<name>A0A6L9GAN7_9MICC</name>
<dbReference type="AlphaFoldDB" id="A0A6L9GAN7"/>
<dbReference type="InterPro" id="IPR036366">
    <property type="entry name" value="PGBDSf"/>
</dbReference>
<organism evidence="2 3">
    <name type="scientific">Glutamicibacter soli</name>
    <dbReference type="NCBI Taxonomy" id="453836"/>
    <lineage>
        <taxon>Bacteria</taxon>
        <taxon>Bacillati</taxon>
        <taxon>Actinomycetota</taxon>
        <taxon>Actinomycetes</taxon>
        <taxon>Micrococcales</taxon>
        <taxon>Micrococcaceae</taxon>
        <taxon>Glutamicibacter</taxon>
    </lineage>
</organism>
<evidence type="ECO:0000259" key="1">
    <source>
        <dbReference type="Pfam" id="PF01471"/>
    </source>
</evidence>
<accession>A0A6L9GAN7</accession>
<evidence type="ECO:0000313" key="2">
    <source>
        <dbReference type="EMBL" id="NAZ18169.1"/>
    </source>
</evidence>